<keyword evidence="3" id="KW-1003">Cell membrane</keyword>
<dbReference type="Gene3D" id="1.20.5.3310">
    <property type="match status" value="1"/>
</dbReference>
<dbReference type="RefSeq" id="WP_167952020.1">
    <property type="nucleotide sequence ID" value="NZ_JAATJE010000001.1"/>
</dbReference>
<dbReference type="Proteomes" id="UP000734218">
    <property type="component" value="Unassembled WGS sequence"/>
</dbReference>
<dbReference type="NCBIfam" id="TIGR01410">
    <property type="entry name" value="tatB"/>
    <property type="match status" value="1"/>
</dbReference>
<evidence type="ECO:0000256" key="3">
    <source>
        <dbReference type="ARBA" id="ARBA00022475"/>
    </source>
</evidence>
<dbReference type="EMBL" id="JAATJE010000001">
    <property type="protein sequence ID" value="NJC32670.1"/>
    <property type="molecule type" value="Genomic_DNA"/>
</dbReference>
<keyword evidence="11" id="KW-1185">Reference proteome</keyword>
<keyword evidence="6" id="KW-1133">Transmembrane helix</keyword>
<evidence type="ECO:0000256" key="2">
    <source>
        <dbReference type="ARBA" id="ARBA00022448"/>
    </source>
</evidence>
<dbReference type="PRINTS" id="PR01506">
    <property type="entry name" value="TATBPROTEIN"/>
</dbReference>
<keyword evidence="4" id="KW-0812">Transmembrane</keyword>
<protein>
    <submittedName>
        <fullName evidence="10">Sec-independent protein translocase protein TatB</fullName>
    </submittedName>
</protein>
<keyword evidence="5" id="KW-0653">Protein transport</keyword>
<dbReference type="InterPro" id="IPR018448">
    <property type="entry name" value="TatB"/>
</dbReference>
<name>A0ABX0XHH3_9SPHN</name>
<gene>
    <name evidence="10" type="ORF">GGR88_000144</name>
</gene>
<evidence type="ECO:0000256" key="4">
    <source>
        <dbReference type="ARBA" id="ARBA00022692"/>
    </source>
</evidence>
<dbReference type="PANTHER" id="PTHR33162:SF1">
    <property type="entry name" value="SEC-INDEPENDENT PROTEIN TRANSLOCASE PROTEIN TATA, CHLOROPLASTIC"/>
    <property type="match status" value="1"/>
</dbReference>
<keyword evidence="2" id="KW-0813">Transport</keyword>
<evidence type="ECO:0000256" key="9">
    <source>
        <dbReference type="SAM" id="MobiDB-lite"/>
    </source>
</evidence>
<evidence type="ECO:0000256" key="5">
    <source>
        <dbReference type="ARBA" id="ARBA00022927"/>
    </source>
</evidence>
<comment type="subcellular location">
    <subcellularLocation>
        <location evidence="1">Membrane</location>
        <topology evidence="1">Single-pass membrane protein</topology>
    </subcellularLocation>
</comment>
<feature type="region of interest" description="Disordered" evidence="9">
    <location>
        <begin position="73"/>
        <end position="138"/>
    </location>
</feature>
<dbReference type="PANTHER" id="PTHR33162">
    <property type="entry name" value="SEC-INDEPENDENT PROTEIN TRANSLOCASE PROTEIN TATA, CHLOROPLASTIC"/>
    <property type="match status" value="1"/>
</dbReference>
<evidence type="ECO:0000313" key="11">
    <source>
        <dbReference type="Proteomes" id="UP000734218"/>
    </source>
</evidence>
<evidence type="ECO:0000256" key="8">
    <source>
        <dbReference type="ARBA" id="ARBA00023136"/>
    </source>
</evidence>
<evidence type="ECO:0000256" key="6">
    <source>
        <dbReference type="ARBA" id="ARBA00022989"/>
    </source>
</evidence>
<dbReference type="InterPro" id="IPR003369">
    <property type="entry name" value="TatA/B/E"/>
</dbReference>
<accession>A0ABX0XHH3</accession>
<proteinExistence type="predicted"/>
<evidence type="ECO:0000256" key="1">
    <source>
        <dbReference type="ARBA" id="ARBA00004167"/>
    </source>
</evidence>
<sequence length="138" mass="14698">MFDFAWSEMLLCAAVALIVIGPKELPQTMRTVGRWVGKARGVARHFRSGFDAMVREAELEEMEKRWRQENERIMREHPAPADGPDIPAQAADPVADTPVADGPVVDQPGAGAPVAGGVPPSAPAADGAEAPAEVQHKP</sequence>
<reference evidence="10 11" key="1">
    <citation type="submission" date="2020-03" db="EMBL/GenBank/DDBJ databases">
        <title>Genomic Encyclopedia of Type Strains, Phase IV (KMG-IV): sequencing the most valuable type-strain genomes for metagenomic binning, comparative biology and taxonomic classification.</title>
        <authorList>
            <person name="Goeker M."/>
        </authorList>
    </citation>
    <scope>NUCLEOTIDE SEQUENCE [LARGE SCALE GENOMIC DNA]</scope>
    <source>
        <strain evidence="10 11">DSM 27651</strain>
    </source>
</reference>
<dbReference type="Pfam" id="PF02416">
    <property type="entry name" value="TatA_B_E"/>
    <property type="match status" value="1"/>
</dbReference>
<evidence type="ECO:0000313" key="10">
    <source>
        <dbReference type="EMBL" id="NJC32670.1"/>
    </source>
</evidence>
<keyword evidence="7" id="KW-0811">Translocation</keyword>
<feature type="compositionally biased region" description="Low complexity" evidence="9">
    <location>
        <begin position="87"/>
        <end position="132"/>
    </location>
</feature>
<comment type="caution">
    <text evidence="10">The sequence shown here is derived from an EMBL/GenBank/DDBJ whole genome shotgun (WGS) entry which is preliminary data.</text>
</comment>
<keyword evidence="8" id="KW-0472">Membrane</keyword>
<organism evidence="10 11">
    <name type="scientific">Sphingomonas jejuensis</name>
    <dbReference type="NCBI Taxonomy" id="904715"/>
    <lineage>
        <taxon>Bacteria</taxon>
        <taxon>Pseudomonadati</taxon>
        <taxon>Pseudomonadota</taxon>
        <taxon>Alphaproteobacteria</taxon>
        <taxon>Sphingomonadales</taxon>
        <taxon>Sphingomonadaceae</taxon>
        <taxon>Sphingomonas</taxon>
    </lineage>
</organism>
<evidence type="ECO:0000256" key="7">
    <source>
        <dbReference type="ARBA" id="ARBA00023010"/>
    </source>
</evidence>